<feature type="domain" description="NodB homology" evidence="8">
    <location>
        <begin position="76"/>
        <end position="307"/>
    </location>
</feature>
<name>A0A1B9HSV3_9TREE</name>
<dbReference type="GO" id="GO:0005886">
    <property type="term" value="C:plasma membrane"/>
    <property type="evidence" value="ECO:0007669"/>
    <property type="project" value="UniProtKB-SubCell"/>
</dbReference>
<dbReference type="Gene3D" id="3.20.20.370">
    <property type="entry name" value="Glycoside hydrolase/deacetylase"/>
    <property type="match status" value="1"/>
</dbReference>
<evidence type="ECO:0000256" key="6">
    <source>
        <dbReference type="ARBA" id="ARBA00023288"/>
    </source>
</evidence>
<dbReference type="GO" id="GO:0071555">
    <property type="term" value="P:cell wall organization"/>
    <property type="evidence" value="ECO:0007669"/>
    <property type="project" value="UniProtKB-KW"/>
</dbReference>
<dbReference type="GO" id="GO:0005975">
    <property type="term" value="P:carbohydrate metabolic process"/>
    <property type="evidence" value="ECO:0007669"/>
    <property type="project" value="InterPro"/>
</dbReference>
<keyword evidence="4" id="KW-0472">Membrane</keyword>
<organism evidence="9">
    <name type="scientific">Kwoniella pini CBS 10737</name>
    <dbReference type="NCBI Taxonomy" id="1296096"/>
    <lineage>
        <taxon>Eukaryota</taxon>
        <taxon>Fungi</taxon>
        <taxon>Dikarya</taxon>
        <taxon>Basidiomycota</taxon>
        <taxon>Agaricomycotina</taxon>
        <taxon>Tremellomycetes</taxon>
        <taxon>Tremellales</taxon>
        <taxon>Cryptococcaceae</taxon>
        <taxon>Kwoniella</taxon>
    </lineage>
</organism>
<keyword evidence="5" id="KW-0325">Glycoprotein</keyword>
<evidence type="ECO:0000256" key="4">
    <source>
        <dbReference type="ARBA" id="ARBA00023136"/>
    </source>
</evidence>
<sequence>MISNDRYTEDWLEREFVGYGFDQPDPQWPGDAKVCVNFVVQYYMGAELNILEGDPTFCAEYVEIPAKAPPTGIRNESNEMMYEYGAREGVPRLLEMFNKWRYLCPYLTAVTRALEKAPYWVQPILDSGAEISCGGHRYRDNFYVDPEEEDRLIGKSIDLLQGLTGDKTLPKGWLVERRSNLSTKLYSLTHAERELPLLYSSDSCADDIPYWIPSPTKEEGKGLLMIPFSYDCSDLRFKMKGSGFASPKDYFRHLKDTFDCLYEEGQAGEGKMMTVLIHPHIIGRPNRAFWLEEFIKYIKSKPDAWIARREDIARHWTETFPYDSKTAFGQTKVAECGQISIPN</sequence>
<dbReference type="GO" id="GO:0016810">
    <property type="term" value="F:hydrolase activity, acting on carbon-nitrogen (but not peptide) bonds"/>
    <property type="evidence" value="ECO:0007669"/>
    <property type="project" value="InterPro"/>
</dbReference>
<dbReference type="PANTHER" id="PTHR43123:SF4">
    <property type="entry name" value="POLYSACCHARIDE DEACETYLASE"/>
    <property type="match status" value="1"/>
</dbReference>
<comment type="subcellular location">
    <subcellularLocation>
        <location evidence="1">Cell membrane</location>
        <topology evidence="1">Lipid-anchor</topology>
        <topology evidence="1">GPI-anchor</topology>
    </subcellularLocation>
</comment>
<dbReference type="EMBL" id="KI894017">
    <property type="protein sequence ID" value="OCF46340.1"/>
    <property type="molecule type" value="Genomic_DNA"/>
</dbReference>
<keyword evidence="2" id="KW-1003">Cell membrane</keyword>
<keyword evidence="6" id="KW-0449">Lipoprotein</keyword>
<evidence type="ECO:0000256" key="7">
    <source>
        <dbReference type="ARBA" id="ARBA00023316"/>
    </source>
</evidence>
<proteinExistence type="predicted"/>
<accession>A0A1B9HSV3</accession>
<reference evidence="9" key="2">
    <citation type="submission" date="2016-07" db="EMBL/GenBank/DDBJ databases">
        <title>Evolution of pathogenesis and genome organization in the Tremellales.</title>
        <authorList>
            <person name="Cuomo C."/>
            <person name="Litvintseva A."/>
            <person name="Heitman J."/>
            <person name="Chen Y."/>
            <person name="Sun S."/>
            <person name="Springer D."/>
            <person name="Dromer F."/>
            <person name="Young S."/>
            <person name="Zeng Q."/>
            <person name="Chapman S."/>
            <person name="Gujja S."/>
            <person name="Saif S."/>
            <person name="Birren B."/>
        </authorList>
    </citation>
    <scope>NUCLEOTIDE SEQUENCE</scope>
    <source>
        <strain evidence="9">CBS 10737</strain>
    </source>
</reference>
<dbReference type="SUPFAM" id="SSF88713">
    <property type="entry name" value="Glycoside hydrolase/deacetylase"/>
    <property type="match status" value="1"/>
</dbReference>
<dbReference type="OrthoDB" id="9970124at2759"/>
<dbReference type="AlphaFoldDB" id="A0A1B9HSV3"/>
<dbReference type="InterPro" id="IPR002509">
    <property type="entry name" value="NODB_dom"/>
</dbReference>
<evidence type="ECO:0000313" key="9">
    <source>
        <dbReference type="EMBL" id="OCF46340.1"/>
    </source>
</evidence>
<evidence type="ECO:0000256" key="2">
    <source>
        <dbReference type="ARBA" id="ARBA00022475"/>
    </source>
</evidence>
<keyword evidence="3" id="KW-0336">GPI-anchor</keyword>
<evidence type="ECO:0000259" key="8">
    <source>
        <dbReference type="PROSITE" id="PS51677"/>
    </source>
</evidence>
<dbReference type="PROSITE" id="PS51677">
    <property type="entry name" value="NODB"/>
    <property type="match status" value="1"/>
</dbReference>
<keyword evidence="7" id="KW-0961">Cell wall biogenesis/degradation</keyword>
<dbReference type="InterPro" id="IPR011330">
    <property type="entry name" value="Glyco_hydro/deAcase_b/a-brl"/>
</dbReference>
<dbReference type="GO" id="GO:0098552">
    <property type="term" value="C:side of membrane"/>
    <property type="evidence" value="ECO:0007669"/>
    <property type="project" value="UniProtKB-KW"/>
</dbReference>
<protein>
    <recommendedName>
        <fullName evidence="8">NodB homology domain-containing protein</fullName>
    </recommendedName>
</protein>
<evidence type="ECO:0000256" key="5">
    <source>
        <dbReference type="ARBA" id="ARBA00023180"/>
    </source>
</evidence>
<evidence type="ECO:0000256" key="3">
    <source>
        <dbReference type="ARBA" id="ARBA00022622"/>
    </source>
</evidence>
<dbReference type="PANTHER" id="PTHR43123">
    <property type="entry name" value="POLYSACCHARIDE DEACETYLASE-RELATED"/>
    <property type="match status" value="1"/>
</dbReference>
<evidence type="ECO:0000256" key="1">
    <source>
        <dbReference type="ARBA" id="ARBA00004609"/>
    </source>
</evidence>
<reference evidence="9" key="1">
    <citation type="submission" date="2013-07" db="EMBL/GenBank/DDBJ databases">
        <title>The Genome Sequence of Cryptococcus pinus CBS10737.</title>
        <authorList>
            <consortium name="The Broad Institute Genome Sequencing Platform"/>
            <person name="Cuomo C."/>
            <person name="Litvintseva A."/>
            <person name="Chen Y."/>
            <person name="Heitman J."/>
            <person name="Sun S."/>
            <person name="Springer D."/>
            <person name="Dromer F."/>
            <person name="Young S.K."/>
            <person name="Zeng Q."/>
            <person name="Gargeya S."/>
            <person name="Fitzgerald M."/>
            <person name="Abouelleil A."/>
            <person name="Alvarado L."/>
            <person name="Berlin A.M."/>
            <person name="Chapman S.B."/>
            <person name="Dewar J."/>
            <person name="Goldberg J."/>
            <person name="Griggs A."/>
            <person name="Gujja S."/>
            <person name="Hansen M."/>
            <person name="Howarth C."/>
            <person name="Imamovic A."/>
            <person name="Larimer J."/>
            <person name="McCowan C."/>
            <person name="Murphy C."/>
            <person name="Pearson M."/>
            <person name="Priest M."/>
            <person name="Roberts A."/>
            <person name="Saif S."/>
            <person name="Shea T."/>
            <person name="Sykes S."/>
            <person name="Wortman J."/>
            <person name="Nusbaum C."/>
            <person name="Birren B."/>
        </authorList>
    </citation>
    <scope>NUCLEOTIDE SEQUENCE [LARGE SCALE GENOMIC DNA]</scope>
    <source>
        <strain evidence="9">CBS 10737</strain>
    </source>
</reference>
<gene>
    <name evidence="9" type="ORF">I206_07573</name>
</gene>
<dbReference type="STRING" id="1296096.A0A1B9HSV3"/>